<dbReference type="GO" id="GO:0003677">
    <property type="term" value="F:DNA binding"/>
    <property type="evidence" value="ECO:0007669"/>
    <property type="project" value="UniProtKB-KW"/>
</dbReference>
<dbReference type="GO" id="GO:0006352">
    <property type="term" value="P:DNA-templated transcription initiation"/>
    <property type="evidence" value="ECO:0007669"/>
    <property type="project" value="InterPro"/>
</dbReference>
<evidence type="ECO:0000256" key="5">
    <source>
        <dbReference type="ARBA" id="ARBA00023163"/>
    </source>
</evidence>
<dbReference type="PRINTS" id="PR00686">
    <property type="entry name" value="TIFACTORIID"/>
</dbReference>
<dbReference type="SUPFAM" id="SSF55945">
    <property type="entry name" value="TATA-box binding protein-like"/>
    <property type="match status" value="2"/>
</dbReference>
<evidence type="ECO:0000256" key="3">
    <source>
        <dbReference type="ARBA" id="ARBA00023015"/>
    </source>
</evidence>
<dbReference type="Proteomes" id="UP001175271">
    <property type="component" value="Unassembled WGS sequence"/>
</dbReference>
<accession>A0AA39MB35</accession>
<name>A0AA39MB35_9BILA</name>
<dbReference type="InterPro" id="IPR000814">
    <property type="entry name" value="TBP"/>
</dbReference>
<keyword evidence="6" id="KW-0539">Nucleus</keyword>
<keyword evidence="4" id="KW-0238">DNA-binding</keyword>
<proteinExistence type="inferred from homology"/>
<protein>
    <recommendedName>
        <fullName evidence="7">TATA box-binding protein-like 1</fullName>
    </recommendedName>
    <alternativeName>
        <fullName evidence="8">TBP-like factor</fullName>
    </alternativeName>
</protein>
<sequence>MGVLGVVPMTLRNRACCASMTTTALEAKRRVMMYRFPWLQIADNAHSGFCGGNKAGALALVTNWFWLRLDTLLAIMSASSTSLAVATKSSTSKEMMDNMFSMDGLEEDDDDFSEPVAPRTLNDPIDIQIRNVVCNYTLPLHIDLRKIAMNCGNVTFDRGRGVLLKQMRNPHCFVKIYSSGKVYIVGCRSELDCMRAARGIARKVQKNMGRVKDKVCIRNYKVCNVLATCRMPFGVRIGELAAQYPQAQYEPELSPGLIWRSQDPKCVLRVHTTGTITVTGATSEMDVQLAIEMIYPIVYQFQAPLRR</sequence>
<comment type="subcellular location">
    <subcellularLocation>
        <location evidence="1">Nucleus</location>
    </subcellularLocation>
</comment>
<dbReference type="PANTHER" id="PTHR10126">
    <property type="entry name" value="TATA-BOX BINDING PROTEIN"/>
    <property type="match status" value="1"/>
</dbReference>
<dbReference type="Gene3D" id="3.30.310.10">
    <property type="entry name" value="TATA-Binding Protein"/>
    <property type="match status" value="2"/>
</dbReference>
<dbReference type="CDD" id="cd04517">
    <property type="entry name" value="TLF"/>
    <property type="match status" value="1"/>
</dbReference>
<gene>
    <name evidence="9" type="ORF">QR680_010684</name>
</gene>
<reference evidence="9" key="1">
    <citation type="submission" date="2023-06" db="EMBL/GenBank/DDBJ databases">
        <title>Genomic analysis of the entomopathogenic nematode Steinernema hermaphroditum.</title>
        <authorList>
            <person name="Schwarz E.M."/>
            <person name="Heppert J.K."/>
            <person name="Baniya A."/>
            <person name="Schwartz H.T."/>
            <person name="Tan C.-H."/>
            <person name="Antoshechkin I."/>
            <person name="Sternberg P.W."/>
            <person name="Goodrich-Blair H."/>
            <person name="Dillman A.R."/>
        </authorList>
    </citation>
    <scope>NUCLEOTIDE SEQUENCE</scope>
    <source>
        <strain evidence="9">PS9179</strain>
        <tissue evidence="9">Whole animal</tissue>
    </source>
</reference>
<dbReference type="InterPro" id="IPR012295">
    <property type="entry name" value="TBP_dom_sf"/>
</dbReference>
<evidence type="ECO:0000256" key="4">
    <source>
        <dbReference type="ARBA" id="ARBA00023125"/>
    </source>
</evidence>
<keyword evidence="10" id="KW-1185">Reference proteome</keyword>
<evidence type="ECO:0000256" key="2">
    <source>
        <dbReference type="ARBA" id="ARBA00005560"/>
    </source>
</evidence>
<dbReference type="EMBL" id="JAUCMV010000001">
    <property type="protein sequence ID" value="KAK0428221.1"/>
    <property type="molecule type" value="Genomic_DNA"/>
</dbReference>
<evidence type="ECO:0000256" key="7">
    <source>
        <dbReference type="ARBA" id="ARBA00023474"/>
    </source>
</evidence>
<dbReference type="Pfam" id="PF00352">
    <property type="entry name" value="TBP"/>
    <property type="match status" value="2"/>
</dbReference>
<dbReference type="GO" id="GO:0005634">
    <property type="term" value="C:nucleus"/>
    <property type="evidence" value="ECO:0007669"/>
    <property type="project" value="UniProtKB-SubCell"/>
</dbReference>
<keyword evidence="3" id="KW-0805">Transcription regulation</keyword>
<evidence type="ECO:0000256" key="8">
    <source>
        <dbReference type="ARBA" id="ARBA00033173"/>
    </source>
</evidence>
<dbReference type="AlphaFoldDB" id="A0AA39MB35"/>
<keyword evidence="5" id="KW-0804">Transcription</keyword>
<evidence type="ECO:0000313" key="9">
    <source>
        <dbReference type="EMBL" id="KAK0428221.1"/>
    </source>
</evidence>
<comment type="similarity">
    <text evidence="2">Belongs to the TBP family.</text>
</comment>
<comment type="caution">
    <text evidence="9">The sequence shown here is derived from an EMBL/GenBank/DDBJ whole genome shotgun (WGS) entry which is preliminary data.</text>
</comment>
<evidence type="ECO:0000313" key="10">
    <source>
        <dbReference type="Proteomes" id="UP001175271"/>
    </source>
</evidence>
<organism evidence="9 10">
    <name type="scientific">Steinernema hermaphroditum</name>
    <dbReference type="NCBI Taxonomy" id="289476"/>
    <lineage>
        <taxon>Eukaryota</taxon>
        <taxon>Metazoa</taxon>
        <taxon>Ecdysozoa</taxon>
        <taxon>Nematoda</taxon>
        <taxon>Chromadorea</taxon>
        <taxon>Rhabditida</taxon>
        <taxon>Tylenchina</taxon>
        <taxon>Panagrolaimomorpha</taxon>
        <taxon>Strongyloidoidea</taxon>
        <taxon>Steinernematidae</taxon>
        <taxon>Steinernema</taxon>
    </lineage>
</organism>
<evidence type="ECO:0000256" key="1">
    <source>
        <dbReference type="ARBA" id="ARBA00004123"/>
    </source>
</evidence>
<dbReference type="InterPro" id="IPR015445">
    <property type="entry name" value="TBP-like"/>
</dbReference>
<evidence type="ECO:0000256" key="6">
    <source>
        <dbReference type="ARBA" id="ARBA00023242"/>
    </source>
</evidence>